<dbReference type="eggNOG" id="ENOG502ZJQ7">
    <property type="taxonomic scope" value="Bacteria"/>
</dbReference>
<sequence>MRFPLLIGLTIAALALAGCGDGQNAAKTDAGTMFGLAGAAGKDGPPGPPGPAGPQGPPGPAGASVRSVTATSCGSDNCPLSCSAEEALVSALCVSATGVRLSDNMQFDKAGVLTARCGSTSTSLILTCAKK</sequence>
<dbReference type="EMBL" id="CP000463">
    <property type="protein sequence ID" value="ABJ06638.1"/>
    <property type="molecule type" value="Genomic_DNA"/>
</dbReference>
<keyword evidence="2" id="KW-0732">Signal</keyword>
<evidence type="ECO:0000256" key="2">
    <source>
        <dbReference type="SAM" id="SignalP"/>
    </source>
</evidence>
<dbReference type="OrthoDB" id="8139337at2"/>
<feature type="compositionally biased region" description="Pro residues" evidence="1">
    <location>
        <begin position="45"/>
        <end position="60"/>
    </location>
</feature>
<gene>
    <name evidence="3" type="ordered locus">RPE_2701</name>
</gene>
<proteinExistence type="predicted"/>
<name>Q07N46_RHOP5</name>
<dbReference type="KEGG" id="rpe:RPE_2701"/>
<dbReference type="PROSITE" id="PS51257">
    <property type="entry name" value="PROKAR_LIPOPROTEIN"/>
    <property type="match status" value="1"/>
</dbReference>
<reference evidence="3" key="1">
    <citation type="submission" date="2006-09" db="EMBL/GenBank/DDBJ databases">
        <title>Complete sequence of Rhodopseudomonas palustris BisA53.</title>
        <authorList>
            <consortium name="US DOE Joint Genome Institute"/>
            <person name="Copeland A."/>
            <person name="Lucas S."/>
            <person name="Lapidus A."/>
            <person name="Barry K."/>
            <person name="Detter J.C."/>
            <person name="Glavina del Rio T."/>
            <person name="Hammon N."/>
            <person name="Israni S."/>
            <person name="Dalin E."/>
            <person name="Tice H."/>
            <person name="Pitluck S."/>
            <person name="Chain P."/>
            <person name="Malfatti S."/>
            <person name="Shin M."/>
            <person name="Vergez L."/>
            <person name="Schmutz J."/>
            <person name="Larimer F."/>
            <person name="Land M."/>
            <person name="Hauser L."/>
            <person name="Pelletier D.A."/>
            <person name="Kyrpides N."/>
            <person name="Kim E."/>
            <person name="Harwood C.S."/>
            <person name="Oda Y."/>
            <person name="Richardson P."/>
        </authorList>
    </citation>
    <scope>NUCLEOTIDE SEQUENCE [LARGE SCALE GENOMIC DNA]</scope>
    <source>
        <strain evidence="3">BisA53</strain>
    </source>
</reference>
<evidence type="ECO:0000256" key="1">
    <source>
        <dbReference type="SAM" id="MobiDB-lite"/>
    </source>
</evidence>
<dbReference type="AlphaFoldDB" id="Q07N46"/>
<evidence type="ECO:0008006" key="4">
    <source>
        <dbReference type="Google" id="ProtNLM"/>
    </source>
</evidence>
<dbReference type="HOGENOM" id="CLU_169001_0_0_5"/>
<evidence type="ECO:0000313" key="3">
    <source>
        <dbReference type="EMBL" id="ABJ06638.1"/>
    </source>
</evidence>
<feature type="signal peptide" evidence="2">
    <location>
        <begin position="1"/>
        <end position="17"/>
    </location>
</feature>
<dbReference type="Gene3D" id="1.20.5.320">
    <property type="entry name" value="6-Phosphogluconate Dehydrogenase, domain 3"/>
    <property type="match status" value="1"/>
</dbReference>
<feature type="chain" id="PRO_5004165873" description="Collagen-like protein" evidence="2">
    <location>
        <begin position="18"/>
        <end position="131"/>
    </location>
</feature>
<organism evidence="3">
    <name type="scientific">Rhodopseudomonas palustris (strain BisA53)</name>
    <dbReference type="NCBI Taxonomy" id="316055"/>
    <lineage>
        <taxon>Bacteria</taxon>
        <taxon>Pseudomonadati</taxon>
        <taxon>Pseudomonadota</taxon>
        <taxon>Alphaproteobacteria</taxon>
        <taxon>Hyphomicrobiales</taxon>
        <taxon>Nitrobacteraceae</taxon>
        <taxon>Rhodopseudomonas</taxon>
    </lineage>
</organism>
<feature type="region of interest" description="Disordered" evidence="1">
    <location>
        <begin position="36"/>
        <end position="67"/>
    </location>
</feature>
<protein>
    <recommendedName>
        <fullName evidence="4">Collagen-like protein</fullName>
    </recommendedName>
</protein>
<dbReference type="STRING" id="316055.RPE_2701"/>
<accession>Q07N46</accession>